<sequence length="207" mass="21932">MKKGLSIACAFFMVLGIVNLAGAGLVEIDFDDLTAGTIVTDQYSDQGVTFSLTGTSIAGPKTVRVSSSTYAPASGIALRPSEDGRTFYDIEMSFSTEIDYFSILSLDSDEPITATAYLGDDVVDSVSFAAGGNTEVYELALGEVYGRTLFDRVILDVVAGPGPGSGYAGGPEYFDNLEYNPTPEPGTVFLLGLGLIGLVSQRKRFRK</sequence>
<evidence type="ECO:0000313" key="2">
    <source>
        <dbReference type="EMBL" id="GBC62973.1"/>
    </source>
</evidence>
<dbReference type="InterPro" id="IPR013424">
    <property type="entry name" value="Ice-binding_C"/>
</dbReference>
<dbReference type="AlphaFoldDB" id="A0A401G1B1"/>
<reference evidence="3" key="2">
    <citation type="submission" date="2019-01" db="EMBL/GenBank/DDBJ databases">
        <title>Genome sequence of Desulfonema ishimotonii strain Tokyo 01.</title>
        <authorList>
            <person name="Fukui M."/>
        </authorList>
    </citation>
    <scope>NUCLEOTIDE SEQUENCE [LARGE SCALE GENOMIC DNA]</scope>
    <source>
        <strain evidence="3">Tokyo 01</strain>
    </source>
</reference>
<dbReference type="Proteomes" id="UP000288096">
    <property type="component" value="Unassembled WGS sequence"/>
</dbReference>
<dbReference type="Pfam" id="PF07589">
    <property type="entry name" value="PEP-CTERM"/>
    <property type="match status" value="1"/>
</dbReference>
<proteinExistence type="predicted"/>
<dbReference type="RefSeq" id="WP_124330098.1">
    <property type="nucleotide sequence ID" value="NZ_BEXT01000001.1"/>
</dbReference>
<feature type="domain" description="Ice-binding protein C-terminal" evidence="1">
    <location>
        <begin position="181"/>
        <end position="203"/>
    </location>
</feature>
<dbReference type="NCBIfam" id="TIGR02595">
    <property type="entry name" value="PEP_CTERM"/>
    <property type="match status" value="1"/>
</dbReference>
<organism evidence="2 3">
    <name type="scientific">Desulfonema ishimotonii</name>
    <dbReference type="NCBI Taxonomy" id="45657"/>
    <lineage>
        <taxon>Bacteria</taxon>
        <taxon>Pseudomonadati</taxon>
        <taxon>Thermodesulfobacteriota</taxon>
        <taxon>Desulfobacteria</taxon>
        <taxon>Desulfobacterales</taxon>
        <taxon>Desulfococcaceae</taxon>
        <taxon>Desulfonema</taxon>
    </lineage>
</organism>
<protein>
    <recommendedName>
        <fullName evidence="1">Ice-binding protein C-terminal domain-containing protein</fullName>
    </recommendedName>
</protein>
<gene>
    <name evidence="2" type="ORF">DENIS_3959</name>
</gene>
<comment type="caution">
    <text evidence="2">The sequence shown here is derived from an EMBL/GenBank/DDBJ whole genome shotgun (WGS) entry which is preliminary data.</text>
</comment>
<keyword evidence="3" id="KW-1185">Reference proteome</keyword>
<dbReference type="EMBL" id="BEXT01000001">
    <property type="protein sequence ID" value="GBC62973.1"/>
    <property type="molecule type" value="Genomic_DNA"/>
</dbReference>
<evidence type="ECO:0000313" key="3">
    <source>
        <dbReference type="Proteomes" id="UP000288096"/>
    </source>
</evidence>
<accession>A0A401G1B1</accession>
<reference evidence="3" key="1">
    <citation type="submission" date="2017-11" db="EMBL/GenBank/DDBJ databases">
        <authorList>
            <person name="Watanabe M."/>
            <person name="Kojima H."/>
        </authorList>
    </citation>
    <scope>NUCLEOTIDE SEQUENCE [LARGE SCALE GENOMIC DNA]</scope>
    <source>
        <strain evidence="3">Tokyo 01</strain>
    </source>
</reference>
<name>A0A401G1B1_9BACT</name>
<evidence type="ECO:0000259" key="1">
    <source>
        <dbReference type="Pfam" id="PF07589"/>
    </source>
</evidence>